<accession>A0A9D4IK82</accession>
<dbReference type="AlphaFoldDB" id="A0A9D4IK82"/>
<sequence>MSYSIDHPCKQAGDYDSYKRSGNQLLRCHYERDQQSHQAIEERHIRRPYRHTAYRQKANVKTNEELLYPIFSTIWKRGILYRAPQIKLPQFLLRLPRNHAIHHVHPRKGVQLHFVEPNEICSRPASPSPTSRLSNDGSYRNHVYHYGTIRELNSPCPCQL</sequence>
<organism evidence="1 2">
    <name type="scientific">Dreissena polymorpha</name>
    <name type="common">Zebra mussel</name>
    <name type="synonym">Mytilus polymorpha</name>
    <dbReference type="NCBI Taxonomy" id="45954"/>
    <lineage>
        <taxon>Eukaryota</taxon>
        <taxon>Metazoa</taxon>
        <taxon>Spiralia</taxon>
        <taxon>Lophotrochozoa</taxon>
        <taxon>Mollusca</taxon>
        <taxon>Bivalvia</taxon>
        <taxon>Autobranchia</taxon>
        <taxon>Heteroconchia</taxon>
        <taxon>Euheterodonta</taxon>
        <taxon>Imparidentia</taxon>
        <taxon>Neoheterodontei</taxon>
        <taxon>Myida</taxon>
        <taxon>Dreissenoidea</taxon>
        <taxon>Dreissenidae</taxon>
        <taxon>Dreissena</taxon>
    </lineage>
</organism>
<comment type="caution">
    <text evidence="1">The sequence shown here is derived from an EMBL/GenBank/DDBJ whole genome shotgun (WGS) entry which is preliminary data.</text>
</comment>
<evidence type="ECO:0000313" key="1">
    <source>
        <dbReference type="EMBL" id="KAH3777365.1"/>
    </source>
</evidence>
<dbReference type="Proteomes" id="UP000828390">
    <property type="component" value="Unassembled WGS sequence"/>
</dbReference>
<protein>
    <submittedName>
        <fullName evidence="1">Uncharacterized protein</fullName>
    </submittedName>
</protein>
<gene>
    <name evidence="1" type="ORF">DPMN_178806</name>
</gene>
<name>A0A9D4IK82_DREPO</name>
<reference evidence="1" key="2">
    <citation type="submission" date="2020-11" db="EMBL/GenBank/DDBJ databases">
        <authorList>
            <person name="McCartney M.A."/>
            <person name="Auch B."/>
            <person name="Kono T."/>
            <person name="Mallez S."/>
            <person name="Becker A."/>
            <person name="Gohl D.M."/>
            <person name="Silverstein K.A.T."/>
            <person name="Koren S."/>
            <person name="Bechman K.B."/>
            <person name="Herman A."/>
            <person name="Abrahante J.E."/>
            <person name="Garbe J."/>
        </authorList>
    </citation>
    <scope>NUCLEOTIDE SEQUENCE</scope>
    <source>
        <strain evidence="1">Duluth1</strain>
        <tissue evidence="1">Whole animal</tissue>
    </source>
</reference>
<evidence type="ECO:0000313" key="2">
    <source>
        <dbReference type="Proteomes" id="UP000828390"/>
    </source>
</evidence>
<dbReference type="EMBL" id="JAIWYP010000009">
    <property type="protein sequence ID" value="KAH3777365.1"/>
    <property type="molecule type" value="Genomic_DNA"/>
</dbReference>
<proteinExistence type="predicted"/>
<reference evidence="1" key="1">
    <citation type="journal article" date="2019" name="bioRxiv">
        <title>The Genome of the Zebra Mussel, Dreissena polymorpha: A Resource for Invasive Species Research.</title>
        <authorList>
            <person name="McCartney M.A."/>
            <person name="Auch B."/>
            <person name="Kono T."/>
            <person name="Mallez S."/>
            <person name="Zhang Y."/>
            <person name="Obille A."/>
            <person name="Becker A."/>
            <person name="Abrahante J.E."/>
            <person name="Garbe J."/>
            <person name="Badalamenti J.P."/>
            <person name="Herman A."/>
            <person name="Mangelson H."/>
            <person name="Liachko I."/>
            <person name="Sullivan S."/>
            <person name="Sone E.D."/>
            <person name="Koren S."/>
            <person name="Silverstein K.A.T."/>
            <person name="Beckman K.B."/>
            <person name="Gohl D.M."/>
        </authorList>
    </citation>
    <scope>NUCLEOTIDE SEQUENCE</scope>
    <source>
        <strain evidence="1">Duluth1</strain>
        <tissue evidence="1">Whole animal</tissue>
    </source>
</reference>
<keyword evidence="2" id="KW-1185">Reference proteome</keyword>